<feature type="transmembrane region" description="Helical" evidence="8">
    <location>
        <begin position="337"/>
        <end position="360"/>
    </location>
</feature>
<evidence type="ECO:0000256" key="6">
    <source>
        <dbReference type="ARBA" id="ARBA00023136"/>
    </source>
</evidence>
<evidence type="ECO:0000256" key="1">
    <source>
        <dbReference type="ARBA" id="ARBA00004651"/>
    </source>
</evidence>
<comment type="caution">
    <text evidence="9">The sequence shown here is derived from an EMBL/GenBank/DDBJ whole genome shotgun (WGS) entry which is preliminary data.</text>
</comment>
<evidence type="ECO:0000256" key="5">
    <source>
        <dbReference type="ARBA" id="ARBA00022989"/>
    </source>
</evidence>
<feature type="compositionally biased region" description="Low complexity" evidence="7">
    <location>
        <begin position="1"/>
        <end position="13"/>
    </location>
</feature>
<dbReference type="NCBIfam" id="TIGR00937">
    <property type="entry name" value="2A51"/>
    <property type="match status" value="1"/>
</dbReference>
<keyword evidence="4 8" id="KW-0812">Transmembrane</keyword>
<dbReference type="GO" id="GO:0015109">
    <property type="term" value="F:chromate transmembrane transporter activity"/>
    <property type="evidence" value="ECO:0007669"/>
    <property type="project" value="InterPro"/>
</dbReference>
<keyword evidence="10" id="KW-1185">Reference proteome</keyword>
<gene>
    <name evidence="9" type="ORF">IW254_000365</name>
</gene>
<comment type="subcellular location">
    <subcellularLocation>
        <location evidence="1">Cell membrane</location>
        <topology evidence="1">Multi-pass membrane protein</topology>
    </subcellularLocation>
</comment>
<evidence type="ECO:0000256" key="4">
    <source>
        <dbReference type="ARBA" id="ARBA00022692"/>
    </source>
</evidence>
<dbReference type="PANTHER" id="PTHR33567">
    <property type="entry name" value="CHROMATE ION TRANSPORTER (EUROFUNG)"/>
    <property type="match status" value="1"/>
</dbReference>
<reference evidence="9" key="1">
    <citation type="submission" date="2020-11" db="EMBL/GenBank/DDBJ databases">
        <title>Sequencing the genomes of 1000 actinobacteria strains.</title>
        <authorList>
            <person name="Klenk H.-P."/>
        </authorList>
    </citation>
    <scope>NUCLEOTIDE SEQUENCE</scope>
    <source>
        <strain evidence="9">DSM 45632</strain>
    </source>
</reference>
<keyword evidence="5 8" id="KW-1133">Transmembrane helix</keyword>
<sequence length="438" mass="43851">MSSENVSSTNGSSKTVTTDSTSAPNRAGSPLEVLGIFTKLGCTSFGGPVAHLGYFRDEFVDKRRWYSDEEYADLVALCQFMPGPASSQVGMAIGFKRAGYLGMAAAWLGFTLPSVILLVAFALGVAHLGDISGAGWLLGLKAAAVAVVAQAVLGMSKSIVTGKIHAGIALVAFLIVLLVPHPATQVGAIAVGMVAGAALLRERAAGGGDAGGGDGQAEAQAGPGAADAPAGAGAGKLGRSIGVAALAVFGILLAGLPALAAAMGNTSLTIFDSFYRSGALVFGGGHVVLPLLEQATVPTGMVDHDTFLAGYGAAQAVPGPLFTFASFLGAAADGVPWWWGAIVATLAIFLPAALLVIGVLPFWERLRAHPQAGAVLAGANAAVVGILAAALYNPVFTAGITGPATLGVAAAAFVALHMWKVPPWAVVILAALVGFAFL</sequence>
<dbReference type="Proteomes" id="UP000658613">
    <property type="component" value="Unassembled WGS sequence"/>
</dbReference>
<dbReference type="PIRSF" id="PIRSF004810">
    <property type="entry name" value="ChrA"/>
    <property type="match status" value="1"/>
</dbReference>
<dbReference type="Pfam" id="PF02417">
    <property type="entry name" value="Chromate_transp"/>
    <property type="match status" value="2"/>
</dbReference>
<dbReference type="InterPro" id="IPR014047">
    <property type="entry name" value="Chr_Tranpt_l_chain"/>
</dbReference>
<feature type="transmembrane region" description="Helical" evidence="8">
    <location>
        <begin position="421"/>
        <end position="437"/>
    </location>
</feature>
<evidence type="ECO:0000256" key="2">
    <source>
        <dbReference type="ARBA" id="ARBA00005262"/>
    </source>
</evidence>
<dbReference type="RefSeq" id="WP_196823965.1">
    <property type="nucleotide sequence ID" value="NZ_CP046980.1"/>
</dbReference>
<feature type="transmembrane region" description="Helical" evidence="8">
    <location>
        <begin position="372"/>
        <end position="392"/>
    </location>
</feature>
<feature type="compositionally biased region" description="Polar residues" evidence="7">
    <location>
        <begin position="14"/>
        <end position="24"/>
    </location>
</feature>
<evidence type="ECO:0000256" key="7">
    <source>
        <dbReference type="SAM" id="MobiDB-lite"/>
    </source>
</evidence>
<accession>A0A931GVL5</accession>
<feature type="transmembrane region" description="Helical" evidence="8">
    <location>
        <begin position="241"/>
        <end position="262"/>
    </location>
</feature>
<organism evidence="9 10">
    <name type="scientific">Corynebacterium aquatimens</name>
    <dbReference type="NCBI Taxonomy" id="1190508"/>
    <lineage>
        <taxon>Bacteria</taxon>
        <taxon>Bacillati</taxon>
        <taxon>Actinomycetota</taxon>
        <taxon>Actinomycetes</taxon>
        <taxon>Mycobacteriales</taxon>
        <taxon>Corynebacteriaceae</taxon>
        <taxon>Corynebacterium</taxon>
    </lineage>
</organism>
<feature type="transmembrane region" description="Helical" evidence="8">
    <location>
        <begin position="100"/>
        <end position="128"/>
    </location>
</feature>
<keyword evidence="3" id="KW-1003">Cell membrane</keyword>
<feature type="transmembrane region" description="Helical" evidence="8">
    <location>
        <begin position="134"/>
        <end position="153"/>
    </location>
</feature>
<dbReference type="EMBL" id="JADOUE010000001">
    <property type="protein sequence ID" value="MBG6121396.1"/>
    <property type="molecule type" value="Genomic_DNA"/>
</dbReference>
<keyword evidence="6 8" id="KW-0472">Membrane</keyword>
<proteinExistence type="inferred from homology"/>
<feature type="region of interest" description="Disordered" evidence="7">
    <location>
        <begin position="1"/>
        <end position="25"/>
    </location>
</feature>
<evidence type="ECO:0000256" key="3">
    <source>
        <dbReference type="ARBA" id="ARBA00022475"/>
    </source>
</evidence>
<dbReference type="PANTHER" id="PTHR33567:SF3">
    <property type="entry name" value="CHROMATE ION TRANSPORTER (EUROFUNG)"/>
    <property type="match status" value="1"/>
</dbReference>
<feature type="transmembrane region" description="Helical" evidence="8">
    <location>
        <begin position="165"/>
        <end position="183"/>
    </location>
</feature>
<dbReference type="AlphaFoldDB" id="A0A931GVL5"/>
<evidence type="ECO:0000256" key="8">
    <source>
        <dbReference type="SAM" id="Phobius"/>
    </source>
</evidence>
<comment type="similarity">
    <text evidence="2">Belongs to the chromate ion transporter (CHR) (TC 2.A.51) family.</text>
</comment>
<protein>
    <submittedName>
        <fullName evidence="9">Chromate transporter</fullName>
    </submittedName>
</protein>
<dbReference type="GO" id="GO:0005886">
    <property type="term" value="C:plasma membrane"/>
    <property type="evidence" value="ECO:0007669"/>
    <property type="project" value="UniProtKB-SubCell"/>
</dbReference>
<evidence type="ECO:0000313" key="10">
    <source>
        <dbReference type="Proteomes" id="UP000658613"/>
    </source>
</evidence>
<evidence type="ECO:0000313" key="9">
    <source>
        <dbReference type="EMBL" id="MBG6121396.1"/>
    </source>
</evidence>
<name>A0A931GVL5_9CORY</name>
<dbReference type="InterPro" id="IPR003370">
    <property type="entry name" value="Chromate_transpt"/>
</dbReference>